<evidence type="ECO:0000256" key="3">
    <source>
        <dbReference type="ARBA" id="ARBA00022448"/>
    </source>
</evidence>
<feature type="transmembrane region" description="Helical" evidence="9">
    <location>
        <begin position="75"/>
        <end position="93"/>
    </location>
</feature>
<keyword evidence="11" id="KW-1185">Reference proteome</keyword>
<gene>
    <name evidence="10" type="ORF">URODEC1_LOCUS82139</name>
</gene>
<evidence type="ECO:0000256" key="8">
    <source>
        <dbReference type="ARBA" id="ARBA00023303"/>
    </source>
</evidence>
<feature type="transmembrane region" description="Helical" evidence="9">
    <location>
        <begin position="100"/>
        <end position="117"/>
    </location>
</feature>
<dbReference type="GO" id="GO:0034220">
    <property type="term" value="P:monoatomic ion transmembrane transport"/>
    <property type="evidence" value="ECO:0007669"/>
    <property type="project" value="UniProtKB-KW"/>
</dbReference>
<dbReference type="InterPro" id="IPR020966">
    <property type="entry name" value="ALMT"/>
</dbReference>
<feature type="transmembrane region" description="Helical" evidence="9">
    <location>
        <begin position="123"/>
        <end position="143"/>
    </location>
</feature>
<dbReference type="PANTHER" id="PTHR31086">
    <property type="entry name" value="ALUMINUM-ACTIVATED MALATE TRANSPORTER 10"/>
    <property type="match status" value="1"/>
</dbReference>
<proteinExistence type="inferred from homology"/>
<dbReference type="AlphaFoldDB" id="A0ABC9D6N8"/>
<evidence type="ECO:0000313" key="10">
    <source>
        <dbReference type="EMBL" id="CAL5032208.1"/>
    </source>
</evidence>
<evidence type="ECO:0000256" key="2">
    <source>
        <dbReference type="ARBA" id="ARBA00007079"/>
    </source>
</evidence>
<reference evidence="10" key="1">
    <citation type="submission" date="2024-10" db="EMBL/GenBank/DDBJ databases">
        <authorList>
            <person name="Ryan C."/>
        </authorList>
    </citation>
    <scope>NUCLEOTIDE SEQUENCE [LARGE SCALE GENOMIC DNA]</scope>
</reference>
<keyword evidence="6" id="KW-0406">Ion transport</keyword>
<keyword evidence="7 9" id="KW-0472">Membrane</keyword>
<name>A0ABC9D6N8_9POAL</name>
<evidence type="ECO:0000256" key="1">
    <source>
        <dbReference type="ARBA" id="ARBA00004141"/>
    </source>
</evidence>
<evidence type="ECO:0000256" key="6">
    <source>
        <dbReference type="ARBA" id="ARBA00023065"/>
    </source>
</evidence>
<comment type="subcellular location">
    <subcellularLocation>
        <location evidence="1">Membrane</location>
        <topology evidence="1">Multi-pass membrane protein</topology>
    </subcellularLocation>
</comment>
<organism evidence="10 11">
    <name type="scientific">Urochloa decumbens</name>
    <dbReference type="NCBI Taxonomy" id="240449"/>
    <lineage>
        <taxon>Eukaryota</taxon>
        <taxon>Viridiplantae</taxon>
        <taxon>Streptophyta</taxon>
        <taxon>Embryophyta</taxon>
        <taxon>Tracheophyta</taxon>
        <taxon>Spermatophyta</taxon>
        <taxon>Magnoliopsida</taxon>
        <taxon>Liliopsida</taxon>
        <taxon>Poales</taxon>
        <taxon>Poaceae</taxon>
        <taxon>PACMAD clade</taxon>
        <taxon>Panicoideae</taxon>
        <taxon>Panicodae</taxon>
        <taxon>Paniceae</taxon>
        <taxon>Melinidinae</taxon>
        <taxon>Urochloa</taxon>
    </lineage>
</organism>
<evidence type="ECO:0000256" key="7">
    <source>
        <dbReference type="ARBA" id="ARBA00023136"/>
    </source>
</evidence>
<feature type="transmembrane region" description="Helical" evidence="9">
    <location>
        <begin position="155"/>
        <end position="174"/>
    </location>
</feature>
<protein>
    <recommendedName>
        <fullName evidence="12">Aluminum-activated malate transporter</fullName>
    </recommendedName>
</protein>
<dbReference type="Proteomes" id="UP001497457">
    <property type="component" value="Chromosome 31b"/>
</dbReference>
<dbReference type="EMBL" id="OZ075141">
    <property type="protein sequence ID" value="CAL5032208.1"/>
    <property type="molecule type" value="Genomic_DNA"/>
</dbReference>
<dbReference type="Pfam" id="PF11744">
    <property type="entry name" value="ALMT"/>
    <property type="match status" value="1"/>
</dbReference>
<keyword evidence="5 9" id="KW-1133">Transmembrane helix</keyword>
<dbReference type="GO" id="GO:0016020">
    <property type="term" value="C:membrane"/>
    <property type="evidence" value="ECO:0007669"/>
    <property type="project" value="UniProtKB-SubCell"/>
</dbReference>
<evidence type="ECO:0000313" key="11">
    <source>
        <dbReference type="Proteomes" id="UP001497457"/>
    </source>
</evidence>
<keyword evidence="8" id="KW-0407">Ion channel</keyword>
<comment type="similarity">
    <text evidence="2">Belongs to the aromatic acid exporter (TC 2.A.85) family.</text>
</comment>
<keyword evidence="4 9" id="KW-0812">Transmembrane</keyword>
<evidence type="ECO:0000256" key="5">
    <source>
        <dbReference type="ARBA" id="ARBA00022989"/>
    </source>
</evidence>
<evidence type="ECO:0000256" key="4">
    <source>
        <dbReference type="ARBA" id="ARBA00022692"/>
    </source>
</evidence>
<sequence length="399" mass="43525">MESQTESNNNNNGVGEGNDGGGFLASCRDRLCSVLERFRLSFRDFAGNLFGLALTLVSVFYYVTPRFNSWGDSTIWAVITVLFVMEFTVGATLSKGINRVLATLTAGLLAVGVHLVARLCGEAGEPVVLAVFVFLVASAATFSRFIPEVKARCEYGVIIFILTFVMVTVSSYRVENLIEYAHERVTTIMVGVATCLFTTVFVFPIWAGEDLQKLAAGNLDKLAEFLEGMESDYFGENSCEKLEGRAFLQVYKSVLNSKATEDSLALASYVVTSKKSQYPEANPELTMKVGAACRAISLRSAKALRELSSAVRTMTIPSPTDDDDDDDMPTAIRTASDFINELSDDDAVVLQVMHVAVIASLLADIAAQTERISEAIDDLARLARFEKTERAVVVNIENL</sequence>
<feature type="transmembrane region" description="Helical" evidence="9">
    <location>
        <begin position="45"/>
        <end position="63"/>
    </location>
</feature>
<keyword evidence="3" id="KW-0813">Transport</keyword>
<feature type="transmembrane region" description="Helical" evidence="9">
    <location>
        <begin position="186"/>
        <end position="207"/>
    </location>
</feature>
<accession>A0ABC9D6N8</accession>
<evidence type="ECO:0000256" key="9">
    <source>
        <dbReference type="SAM" id="Phobius"/>
    </source>
</evidence>
<evidence type="ECO:0008006" key="12">
    <source>
        <dbReference type="Google" id="ProtNLM"/>
    </source>
</evidence>